<name>A0A2S7SVY7_9BACT</name>
<dbReference type="Proteomes" id="UP000239872">
    <property type="component" value="Unassembled WGS sequence"/>
</dbReference>
<gene>
    <name evidence="2" type="ORF">CJD36_012465</name>
</gene>
<comment type="caution">
    <text evidence="2">The sequence shown here is derived from an EMBL/GenBank/DDBJ whole genome shotgun (WGS) entry which is preliminary data.</text>
</comment>
<feature type="chain" id="PRO_5015642516" description="DUF3857 domain-containing protein" evidence="1">
    <location>
        <begin position="19"/>
        <end position="258"/>
    </location>
</feature>
<evidence type="ECO:0000313" key="2">
    <source>
        <dbReference type="EMBL" id="PQJ10777.1"/>
    </source>
</evidence>
<evidence type="ECO:0000256" key="1">
    <source>
        <dbReference type="SAM" id="SignalP"/>
    </source>
</evidence>
<dbReference type="EMBL" id="PPSL01000003">
    <property type="protein sequence ID" value="PQJ10777.1"/>
    <property type="molecule type" value="Genomic_DNA"/>
</dbReference>
<evidence type="ECO:0008006" key="4">
    <source>
        <dbReference type="Google" id="ProtNLM"/>
    </source>
</evidence>
<dbReference type="RefSeq" id="WP_105039504.1">
    <property type="nucleotide sequence ID" value="NZ_PPSL01000003.1"/>
</dbReference>
<keyword evidence="1" id="KW-0732">Signal</keyword>
<protein>
    <recommendedName>
        <fullName evidence="4">DUF3857 domain-containing protein</fullName>
    </recommendedName>
</protein>
<dbReference type="AlphaFoldDB" id="A0A2S7SVY7"/>
<accession>A0A2S7SVY7</accession>
<reference evidence="2 3" key="1">
    <citation type="submission" date="2018-01" db="EMBL/GenBank/DDBJ databases">
        <title>A novel member of the phylum Bacteroidetes isolated from glacier ice.</title>
        <authorList>
            <person name="Liu Q."/>
            <person name="Xin Y.-H."/>
        </authorList>
    </citation>
    <scope>NUCLEOTIDE SEQUENCE [LARGE SCALE GENOMIC DNA]</scope>
    <source>
        <strain evidence="2 3">RB1R16</strain>
    </source>
</reference>
<feature type="signal peptide" evidence="1">
    <location>
        <begin position="1"/>
        <end position="18"/>
    </location>
</feature>
<proteinExistence type="predicted"/>
<keyword evidence="3" id="KW-1185">Reference proteome</keyword>
<organism evidence="2 3">
    <name type="scientific">Flavipsychrobacter stenotrophus</name>
    <dbReference type="NCBI Taxonomy" id="2077091"/>
    <lineage>
        <taxon>Bacteria</taxon>
        <taxon>Pseudomonadati</taxon>
        <taxon>Bacteroidota</taxon>
        <taxon>Chitinophagia</taxon>
        <taxon>Chitinophagales</taxon>
        <taxon>Chitinophagaceae</taxon>
        <taxon>Flavipsychrobacter</taxon>
    </lineage>
</organism>
<sequence length="258" mass="30388">MRKLLLLIALLGISTTYAQTFADYINAHRETTFRIPEASIYHTHTIYLHDHEKMVIEMTDITDYTMLSDIDSILREALADAAFYKDSFTELQNVRIDYDIKLGSDNTIMRFKKYNPDGDIYVKQNGKMARMKIARDTFRIIFRKPLHDHSSKMYLYDYPVQVTFLMNNYNNLYTLLQDKGMLKHTIDTLAKATLPEIYSPHLSQHHTEVEYMPYTAYKTMTVKREDTPPVVSKWESKFMKKYLEHPATKTDTSHTQKQ</sequence>
<evidence type="ECO:0000313" key="3">
    <source>
        <dbReference type="Proteomes" id="UP000239872"/>
    </source>
</evidence>